<dbReference type="RefSeq" id="WP_344654343.1">
    <property type="nucleotide sequence ID" value="NZ_BAAAGX010000046.1"/>
</dbReference>
<feature type="transmembrane region" description="Helical" evidence="7">
    <location>
        <begin position="431"/>
        <end position="457"/>
    </location>
</feature>
<evidence type="ECO:0000256" key="2">
    <source>
        <dbReference type="ARBA" id="ARBA00006162"/>
    </source>
</evidence>
<evidence type="ECO:0000256" key="5">
    <source>
        <dbReference type="ARBA" id="ARBA00022989"/>
    </source>
</evidence>
<evidence type="ECO:0000256" key="1">
    <source>
        <dbReference type="ARBA" id="ARBA00004651"/>
    </source>
</evidence>
<accession>A0ABN0V8Y0</accession>
<feature type="transmembrane region" description="Helical" evidence="7">
    <location>
        <begin position="400"/>
        <end position="419"/>
    </location>
</feature>
<dbReference type="Pfam" id="PF19053">
    <property type="entry name" value="EccD"/>
    <property type="match status" value="1"/>
</dbReference>
<dbReference type="EMBL" id="BAAAGX010000046">
    <property type="protein sequence ID" value="GAA0281541.1"/>
    <property type="molecule type" value="Genomic_DNA"/>
</dbReference>
<sequence>MTVPLGTALARVTISTPKRRIDVALPEDLAVAELLPSLLAHAGESAADDGERHGGWVLHTATGTRLASDRNLAGQGVRDGDVLHLVPGRSEWPELEYDDVVEAIASGARRHGRSWGGPATRRAALAVGASALSLGVVGVAASGPPWQLPGGLALGVALLLAVVGTVLARAAGDALAGVAVAAPGLLYAFLGGAVLAAPGGSQLSDLGAPDLLLGSVTLAATGLIGYFGVGARGRAFVAGIAAGLLGLIGGLLGVLTGMSTAGVAAIVLTIGITLLPGYPLLSMRIGKLPMPALPQRTEELLRDDPVPRRSEVFAAVARADEVLTGLLLAVGVVTVVCVGVLLGSADGGSAPALVVIASLALLLRGRLFPTPRQRLPLLIGGCVGLALLFAGLALSGAMLLTLPLALLVGAAVLGAGLLYSRRTPSPYIGRFADILDVLLLVSLLPVACTLTGFYGYVQGLFASLGR</sequence>
<name>A0ABN0V8Y0_9ACTN</name>
<feature type="transmembrane region" description="Helical" evidence="7">
    <location>
        <begin position="175"/>
        <end position="199"/>
    </location>
</feature>
<proteinExistence type="inferred from homology"/>
<feature type="transmembrane region" description="Helical" evidence="7">
    <location>
        <begin position="322"/>
        <end position="342"/>
    </location>
</feature>
<dbReference type="InterPro" id="IPR044049">
    <property type="entry name" value="EccD_transm"/>
</dbReference>
<dbReference type="Pfam" id="PF08817">
    <property type="entry name" value="YukD"/>
    <property type="match status" value="1"/>
</dbReference>
<dbReference type="InterPro" id="IPR024962">
    <property type="entry name" value="YukD-like"/>
</dbReference>
<evidence type="ECO:0000256" key="4">
    <source>
        <dbReference type="ARBA" id="ARBA00022692"/>
    </source>
</evidence>
<dbReference type="InterPro" id="IPR006707">
    <property type="entry name" value="T7SS_EccD"/>
</dbReference>
<dbReference type="PIRSF" id="PIRSF017804">
    <property type="entry name" value="Secretion_EccD1"/>
    <property type="match status" value="1"/>
</dbReference>
<dbReference type="Proteomes" id="UP001500967">
    <property type="component" value="Unassembled WGS sequence"/>
</dbReference>
<evidence type="ECO:0000259" key="8">
    <source>
        <dbReference type="Pfam" id="PF19053"/>
    </source>
</evidence>
<comment type="caution">
    <text evidence="9">The sequence shown here is derived from an EMBL/GenBank/DDBJ whole genome shotgun (WGS) entry which is preliminary data.</text>
</comment>
<feature type="transmembrane region" description="Helical" evidence="7">
    <location>
        <begin position="261"/>
        <end position="281"/>
    </location>
</feature>
<feature type="transmembrane region" description="Helical" evidence="7">
    <location>
        <begin position="148"/>
        <end position="168"/>
    </location>
</feature>
<feature type="domain" description="EccD-like transmembrane" evidence="8">
    <location>
        <begin position="120"/>
        <end position="460"/>
    </location>
</feature>
<reference evidence="9 10" key="1">
    <citation type="journal article" date="2019" name="Int. J. Syst. Evol. Microbiol.">
        <title>The Global Catalogue of Microorganisms (GCM) 10K type strain sequencing project: providing services to taxonomists for standard genome sequencing and annotation.</title>
        <authorList>
            <consortium name="The Broad Institute Genomics Platform"/>
            <consortium name="The Broad Institute Genome Sequencing Center for Infectious Disease"/>
            <person name="Wu L."/>
            <person name="Ma J."/>
        </authorList>
    </citation>
    <scope>NUCLEOTIDE SEQUENCE [LARGE SCALE GENOMIC DNA]</scope>
    <source>
        <strain evidence="9 10">JCM 10425</strain>
    </source>
</reference>
<comment type="similarity">
    <text evidence="2">Belongs to the EccD/Snm4 family.</text>
</comment>
<feature type="transmembrane region" description="Helical" evidence="7">
    <location>
        <begin position="348"/>
        <end position="363"/>
    </location>
</feature>
<feature type="transmembrane region" description="Helical" evidence="7">
    <location>
        <begin position="211"/>
        <end position="229"/>
    </location>
</feature>
<evidence type="ECO:0000313" key="10">
    <source>
        <dbReference type="Proteomes" id="UP001500967"/>
    </source>
</evidence>
<keyword evidence="5 7" id="KW-1133">Transmembrane helix</keyword>
<feature type="transmembrane region" description="Helical" evidence="7">
    <location>
        <begin position="236"/>
        <end position="255"/>
    </location>
</feature>
<organism evidence="9 10">
    <name type="scientific">Cryptosporangium japonicum</name>
    <dbReference type="NCBI Taxonomy" id="80872"/>
    <lineage>
        <taxon>Bacteria</taxon>
        <taxon>Bacillati</taxon>
        <taxon>Actinomycetota</taxon>
        <taxon>Actinomycetes</taxon>
        <taxon>Cryptosporangiales</taxon>
        <taxon>Cryptosporangiaceae</taxon>
        <taxon>Cryptosporangium</taxon>
    </lineage>
</organism>
<feature type="transmembrane region" description="Helical" evidence="7">
    <location>
        <begin position="123"/>
        <end position="142"/>
    </location>
</feature>
<protein>
    <submittedName>
        <fullName evidence="9">Type VII secretion integral membrane protein EccD</fullName>
    </submittedName>
</protein>
<keyword evidence="4 7" id="KW-0812">Transmembrane</keyword>
<keyword evidence="10" id="KW-1185">Reference proteome</keyword>
<evidence type="ECO:0000313" key="9">
    <source>
        <dbReference type="EMBL" id="GAA0281541.1"/>
    </source>
</evidence>
<gene>
    <name evidence="9" type="primary">eccD_2</name>
    <name evidence="9" type="ORF">GCM10009539_81750</name>
</gene>
<dbReference type="NCBIfam" id="TIGR03920">
    <property type="entry name" value="T7SS_EccD"/>
    <property type="match status" value="1"/>
</dbReference>
<evidence type="ECO:0000256" key="6">
    <source>
        <dbReference type="ARBA" id="ARBA00023136"/>
    </source>
</evidence>
<feature type="transmembrane region" description="Helical" evidence="7">
    <location>
        <begin position="375"/>
        <end position="394"/>
    </location>
</feature>
<evidence type="ECO:0000256" key="7">
    <source>
        <dbReference type="SAM" id="Phobius"/>
    </source>
</evidence>
<keyword evidence="3" id="KW-1003">Cell membrane</keyword>
<comment type="subcellular location">
    <subcellularLocation>
        <location evidence="1">Cell membrane</location>
        <topology evidence="1">Multi-pass membrane protein</topology>
    </subcellularLocation>
</comment>
<keyword evidence="6 7" id="KW-0472">Membrane</keyword>
<dbReference type="Gene3D" id="3.10.20.90">
    <property type="entry name" value="Phosphatidylinositol 3-kinase Catalytic Subunit, Chain A, domain 1"/>
    <property type="match status" value="1"/>
</dbReference>
<evidence type="ECO:0000256" key="3">
    <source>
        <dbReference type="ARBA" id="ARBA00022475"/>
    </source>
</evidence>